<name>A0ABQ1JPE5_9FLAO</name>
<feature type="signal peptide" evidence="1">
    <location>
        <begin position="1"/>
        <end position="18"/>
    </location>
</feature>
<proteinExistence type="predicted"/>
<reference evidence="3" key="1">
    <citation type="journal article" date="2019" name="Int. J. Syst. Evol. Microbiol.">
        <title>The Global Catalogue of Microorganisms (GCM) 10K type strain sequencing project: providing services to taxonomists for standard genome sequencing and annotation.</title>
        <authorList>
            <consortium name="The Broad Institute Genomics Platform"/>
            <consortium name="The Broad Institute Genome Sequencing Center for Infectious Disease"/>
            <person name="Wu L."/>
            <person name="Ma J."/>
        </authorList>
    </citation>
    <scope>NUCLEOTIDE SEQUENCE [LARGE SCALE GENOMIC DNA]</scope>
    <source>
        <strain evidence="3">CGMCC 1.15461</strain>
    </source>
</reference>
<accession>A0ABQ1JPE5</accession>
<evidence type="ECO:0000256" key="1">
    <source>
        <dbReference type="SAM" id="SignalP"/>
    </source>
</evidence>
<feature type="chain" id="PRO_5045353875" description="DUF4468 domain-containing protein" evidence="1">
    <location>
        <begin position="19"/>
        <end position="171"/>
    </location>
</feature>
<evidence type="ECO:0008006" key="4">
    <source>
        <dbReference type="Google" id="ProtNLM"/>
    </source>
</evidence>
<organism evidence="2 3">
    <name type="scientific">Flavobacterium suaedae</name>
    <dbReference type="NCBI Taxonomy" id="1767027"/>
    <lineage>
        <taxon>Bacteria</taxon>
        <taxon>Pseudomonadati</taxon>
        <taxon>Bacteroidota</taxon>
        <taxon>Flavobacteriia</taxon>
        <taxon>Flavobacteriales</taxon>
        <taxon>Flavobacteriaceae</taxon>
        <taxon>Flavobacterium</taxon>
    </lineage>
</organism>
<protein>
    <recommendedName>
        <fullName evidence="4">DUF4468 domain-containing protein</fullName>
    </recommendedName>
</protein>
<evidence type="ECO:0000313" key="3">
    <source>
        <dbReference type="Proteomes" id="UP000615760"/>
    </source>
</evidence>
<dbReference type="Proteomes" id="UP000615760">
    <property type="component" value="Unassembled WGS sequence"/>
</dbReference>
<keyword evidence="3" id="KW-1185">Reference proteome</keyword>
<evidence type="ECO:0000313" key="2">
    <source>
        <dbReference type="EMBL" id="GGB74160.1"/>
    </source>
</evidence>
<sequence length="171" mass="20219">MKYILLTFICLFSIHIHAQPPEMELNANGFKQINVKIPETTNEQLLSLTKNWAISYNRNKDSSADITNVSNNSMTITAYKQNAFYYSNKGETFYHRIKYEMTFKFNRDSYNVTFTITEIYLNDDSLLEYKIPDYFNSDGKLKDDYNTLKESLEETVNDIVNSHYNFIINYR</sequence>
<comment type="caution">
    <text evidence="2">The sequence shown here is derived from an EMBL/GenBank/DDBJ whole genome shotgun (WGS) entry which is preliminary data.</text>
</comment>
<dbReference type="RefSeq" id="WP_188620410.1">
    <property type="nucleotide sequence ID" value="NZ_BMJE01000003.1"/>
</dbReference>
<gene>
    <name evidence="2" type="ORF">GCM10007424_12600</name>
</gene>
<keyword evidence="1" id="KW-0732">Signal</keyword>
<dbReference type="EMBL" id="BMJE01000003">
    <property type="protein sequence ID" value="GGB74160.1"/>
    <property type="molecule type" value="Genomic_DNA"/>
</dbReference>